<name>A0ABR0X1U7_REHGL</name>
<feature type="compositionally biased region" description="Low complexity" evidence="1">
    <location>
        <begin position="12"/>
        <end position="23"/>
    </location>
</feature>
<feature type="region of interest" description="Disordered" evidence="1">
    <location>
        <begin position="112"/>
        <end position="244"/>
    </location>
</feature>
<keyword evidence="3" id="KW-1185">Reference proteome</keyword>
<feature type="region of interest" description="Disordered" evidence="1">
    <location>
        <begin position="1"/>
        <end position="23"/>
    </location>
</feature>
<evidence type="ECO:0000313" key="3">
    <source>
        <dbReference type="Proteomes" id="UP001318860"/>
    </source>
</evidence>
<feature type="compositionally biased region" description="Basic residues" evidence="1">
    <location>
        <begin position="201"/>
        <end position="234"/>
    </location>
</feature>
<dbReference type="EMBL" id="JABTTQ020000007">
    <property type="protein sequence ID" value="KAK6152449.1"/>
    <property type="molecule type" value="Genomic_DNA"/>
</dbReference>
<evidence type="ECO:0000256" key="1">
    <source>
        <dbReference type="SAM" id="MobiDB-lite"/>
    </source>
</evidence>
<feature type="compositionally biased region" description="Basic and acidic residues" evidence="1">
    <location>
        <begin position="117"/>
        <end position="129"/>
    </location>
</feature>
<protein>
    <submittedName>
        <fullName evidence="2">Uncharacterized protein</fullName>
    </submittedName>
</protein>
<accession>A0ABR0X1U7</accession>
<reference evidence="2 3" key="1">
    <citation type="journal article" date="2021" name="Comput. Struct. Biotechnol. J.">
        <title>De novo genome assembly of the potent medicinal plant Rehmannia glutinosa using nanopore technology.</title>
        <authorList>
            <person name="Ma L."/>
            <person name="Dong C."/>
            <person name="Song C."/>
            <person name="Wang X."/>
            <person name="Zheng X."/>
            <person name="Niu Y."/>
            <person name="Chen S."/>
            <person name="Feng W."/>
        </authorList>
    </citation>
    <scope>NUCLEOTIDE SEQUENCE [LARGE SCALE GENOMIC DNA]</scope>
    <source>
        <strain evidence="2">DH-2019</strain>
    </source>
</reference>
<sequence>MEVCLPSNTPASQDISSDSGSSTDLINSTNYHSGYLSMNDLKICLTEFVSVEDIEISTSGFNLSPVDINKSNVVRQDECKDSDNRKNSNSASENYFSNRVTFPALAEPKSSVDGLLGEEKGHKDYKTSEVDESTIESVNQCYSQSISQPDATQTPLKPVSAMKGSREKQGTTPKQLSVTWAPDVYDPTPTAESHVPSSKNQRYRNDRKKHGKNKHKSGGKSSRGSKGKDKKQARKNGGGTTKLKPLQDDSVVVVGVSEPQVGSVDFNVVSPNAFCGSSFLKESVTNLHFPVTEAT</sequence>
<comment type="caution">
    <text evidence="2">The sequence shown here is derived from an EMBL/GenBank/DDBJ whole genome shotgun (WGS) entry which is preliminary data.</text>
</comment>
<organism evidence="2 3">
    <name type="scientific">Rehmannia glutinosa</name>
    <name type="common">Chinese foxglove</name>
    <dbReference type="NCBI Taxonomy" id="99300"/>
    <lineage>
        <taxon>Eukaryota</taxon>
        <taxon>Viridiplantae</taxon>
        <taxon>Streptophyta</taxon>
        <taxon>Embryophyta</taxon>
        <taxon>Tracheophyta</taxon>
        <taxon>Spermatophyta</taxon>
        <taxon>Magnoliopsida</taxon>
        <taxon>eudicotyledons</taxon>
        <taxon>Gunneridae</taxon>
        <taxon>Pentapetalae</taxon>
        <taxon>asterids</taxon>
        <taxon>lamiids</taxon>
        <taxon>Lamiales</taxon>
        <taxon>Orobanchaceae</taxon>
        <taxon>Rehmannieae</taxon>
        <taxon>Rehmannia</taxon>
    </lineage>
</organism>
<dbReference type="PANTHER" id="PTHR34952">
    <property type="entry name" value="OS05G0113500 PROTEIN"/>
    <property type="match status" value="1"/>
</dbReference>
<dbReference type="PANTHER" id="PTHR34952:SF2">
    <property type="entry name" value="OS05G0113500 PROTEIN"/>
    <property type="match status" value="1"/>
</dbReference>
<feature type="compositionally biased region" description="Polar residues" evidence="1">
    <location>
        <begin position="135"/>
        <end position="155"/>
    </location>
</feature>
<evidence type="ECO:0000313" key="2">
    <source>
        <dbReference type="EMBL" id="KAK6152449.1"/>
    </source>
</evidence>
<gene>
    <name evidence="2" type="ORF">DH2020_015084</name>
</gene>
<dbReference type="Proteomes" id="UP001318860">
    <property type="component" value="Unassembled WGS sequence"/>
</dbReference>
<proteinExistence type="predicted"/>
<feature type="compositionally biased region" description="Polar residues" evidence="1">
    <location>
        <begin position="1"/>
        <end position="11"/>
    </location>
</feature>